<feature type="region of interest" description="Disordered" evidence="1">
    <location>
        <begin position="47"/>
        <end position="70"/>
    </location>
</feature>
<dbReference type="Proteomes" id="UP000693970">
    <property type="component" value="Unassembled WGS sequence"/>
</dbReference>
<protein>
    <recommendedName>
        <fullName evidence="2">DUF6824 domain-containing protein</fullName>
    </recommendedName>
</protein>
<organism evidence="3 4">
    <name type="scientific">Nitzschia inconspicua</name>
    <dbReference type="NCBI Taxonomy" id="303405"/>
    <lineage>
        <taxon>Eukaryota</taxon>
        <taxon>Sar</taxon>
        <taxon>Stramenopiles</taxon>
        <taxon>Ochrophyta</taxon>
        <taxon>Bacillariophyta</taxon>
        <taxon>Bacillariophyceae</taxon>
        <taxon>Bacillariophycidae</taxon>
        <taxon>Bacillariales</taxon>
        <taxon>Bacillariaceae</taxon>
        <taxon>Nitzschia</taxon>
    </lineage>
</organism>
<dbReference type="AlphaFoldDB" id="A0A9K3PIU3"/>
<proteinExistence type="predicted"/>
<evidence type="ECO:0000313" key="4">
    <source>
        <dbReference type="Proteomes" id="UP000693970"/>
    </source>
</evidence>
<keyword evidence="4" id="KW-1185">Reference proteome</keyword>
<reference evidence="3" key="1">
    <citation type="journal article" date="2021" name="Sci. Rep.">
        <title>Diploid genomic architecture of Nitzschia inconspicua, an elite biomass production diatom.</title>
        <authorList>
            <person name="Oliver A."/>
            <person name="Podell S."/>
            <person name="Pinowska A."/>
            <person name="Traller J.C."/>
            <person name="Smith S.R."/>
            <person name="McClure R."/>
            <person name="Beliaev A."/>
            <person name="Bohutskyi P."/>
            <person name="Hill E.A."/>
            <person name="Rabines A."/>
            <person name="Zheng H."/>
            <person name="Allen L.Z."/>
            <person name="Kuo A."/>
            <person name="Grigoriev I.V."/>
            <person name="Allen A.E."/>
            <person name="Hazlebeck D."/>
            <person name="Allen E.E."/>
        </authorList>
    </citation>
    <scope>NUCLEOTIDE SEQUENCE</scope>
    <source>
        <strain evidence="3">Hildebrandi</strain>
    </source>
</reference>
<dbReference type="EMBL" id="JAGRRH010000019">
    <property type="protein sequence ID" value="KAG7348805.1"/>
    <property type="molecule type" value="Genomic_DNA"/>
</dbReference>
<feature type="domain" description="DUF6824" evidence="2">
    <location>
        <begin position="168"/>
        <end position="251"/>
    </location>
</feature>
<accession>A0A9K3PIU3</accession>
<gene>
    <name evidence="3" type="ORF">IV203_011402</name>
</gene>
<dbReference type="Pfam" id="PF20710">
    <property type="entry name" value="DUF6824"/>
    <property type="match status" value="1"/>
</dbReference>
<dbReference type="InterPro" id="IPR049227">
    <property type="entry name" value="DUF6824"/>
</dbReference>
<evidence type="ECO:0000259" key="2">
    <source>
        <dbReference type="Pfam" id="PF20710"/>
    </source>
</evidence>
<reference evidence="3" key="2">
    <citation type="submission" date="2021-04" db="EMBL/GenBank/DDBJ databases">
        <authorList>
            <person name="Podell S."/>
        </authorList>
    </citation>
    <scope>NUCLEOTIDE SEQUENCE</scope>
    <source>
        <strain evidence="3">Hildebrandi</strain>
    </source>
</reference>
<sequence>MPQVERIPIGPSFQLPFLQCWPSPGTPSTADLDGPFNGRNRLLRTTLLSRDETTVTNSGDSSPSEDPGHCCTTRNESCASAKSFADMTTDESSGHNPTRRCATVKKKKSRKITRKMKAPSCGNRRNTVSLQANARQTGQVTIMKTKTKRGPRWDDPINKTYLPLTDSDVIFGRGGRSITHLGNINFRRLILAHQDYYQDLKDAKEKTDFSSDFVAMIRHEQGGRFLKKDDHGWYKVTFEAARYKVSQALRDDWSEEHRNKRKKRSGTTRFARGG</sequence>
<evidence type="ECO:0000256" key="1">
    <source>
        <dbReference type="SAM" id="MobiDB-lite"/>
    </source>
</evidence>
<feature type="compositionally biased region" description="Polar residues" evidence="1">
    <location>
        <begin position="55"/>
        <end position="64"/>
    </location>
</feature>
<evidence type="ECO:0000313" key="3">
    <source>
        <dbReference type="EMBL" id="KAG7348805.1"/>
    </source>
</evidence>
<dbReference type="OrthoDB" id="48671at2759"/>
<comment type="caution">
    <text evidence="3">The sequence shown here is derived from an EMBL/GenBank/DDBJ whole genome shotgun (WGS) entry which is preliminary data.</text>
</comment>
<name>A0A9K3PIU3_9STRA</name>
<feature type="region of interest" description="Disordered" evidence="1">
    <location>
        <begin position="253"/>
        <end position="274"/>
    </location>
</feature>